<evidence type="ECO:0000313" key="3">
    <source>
        <dbReference type="EMBL" id="BDT58469.1"/>
    </source>
</evidence>
<feature type="signal peptide" evidence="1">
    <location>
        <begin position="1"/>
        <end position="34"/>
    </location>
</feature>
<feature type="chain" id="PRO_5045036873" evidence="1">
    <location>
        <begin position="35"/>
        <end position="262"/>
    </location>
</feature>
<dbReference type="Proteomes" id="UP001163336">
    <property type="component" value="Chromosome"/>
</dbReference>
<dbReference type="EMBL" id="AP026966">
    <property type="protein sequence ID" value="BDT58469.1"/>
    <property type="molecule type" value="Genomic_DNA"/>
</dbReference>
<dbReference type="RefSeq" id="WP_281913856.1">
    <property type="nucleotide sequence ID" value="NZ_AP026966.1"/>
</dbReference>
<protein>
    <submittedName>
        <fullName evidence="3">DUF2807 domain-containing protein</fullName>
    </submittedName>
</protein>
<dbReference type="PROSITE" id="PS51318">
    <property type="entry name" value="TAT"/>
    <property type="match status" value="1"/>
</dbReference>
<feature type="domain" description="Putative auto-transporter adhesin head GIN" evidence="2">
    <location>
        <begin position="59"/>
        <end position="242"/>
    </location>
</feature>
<sequence>MTKTSSRPAGIRRAMLLSTLVAGLLAGAAAPSVAASWSFGGERVEGNGSIKRQARQVAHFTGLALEVPGKLELRMGDSEGVTIETDDNVLPLIETVVENGTLKIRPARRNLNLRTRNLKIVVNARQIERLALGGSGSVDADLLRAPRLNIDLGGSGEINVRQLDSESVSVTLGGSGDFKAGGGQARKLSVSIGGSGTVDMGRVQADNASISVAGSGEATVWARHELSMTIAGSGDVNYYGDPRVSKSVVGSGDARRIAAAPR</sequence>
<reference evidence="3" key="1">
    <citation type="submission" date="2022-11" db="EMBL/GenBank/DDBJ databases">
        <title>Isolation and characterization of PLA-degrading bacterium Massilia sp. from Antarctic soil.</title>
        <authorList>
            <person name="Sato K."/>
            <person name="Gomez-Fuentes C."/>
            <person name="Ahmad S.A."/>
            <person name="Zulkharnain A."/>
        </authorList>
    </citation>
    <scope>NUCLEOTIDE SEQUENCE</scope>
    <source>
        <strain evidence="3">N-3</strain>
    </source>
</reference>
<accession>A0ABM8C5I8</accession>
<evidence type="ECO:0000259" key="2">
    <source>
        <dbReference type="Pfam" id="PF10988"/>
    </source>
</evidence>
<name>A0ABM8C5I8_9BURK</name>
<dbReference type="PANTHER" id="PTHR39200:SF1">
    <property type="entry name" value="AUTO-TRANSPORTER ADHESIN HEAD GIN DOMAIN-CONTAINING PROTEIN-RELATED"/>
    <property type="match status" value="1"/>
</dbReference>
<keyword evidence="1" id="KW-0732">Signal</keyword>
<evidence type="ECO:0000313" key="4">
    <source>
        <dbReference type="Proteomes" id="UP001163336"/>
    </source>
</evidence>
<dbReference type="InterPro" id="IPR021255">
    <property type="entry name" value="DUF2807"/>
</dbReference>
<proteinExistence type="predicted"/>
<dbReference type="InterPro" id="IPR006311">
    <property type="entry name" value="TAT_signal"/>
</dbReference>
<dbReference type="PANTHER" id="PTHR39200">
    <property type="entry name" value="HYPOTHETICAL EXPORTED PROTEIN"/>
    <property type="match status" value="1"/>
</dbReference>
<organism evidence="3 4">
    <name type="scientific">Massilia varians</name>
    <dbReference type="NCBI Taxonomy" id="457921"/>
    <lineage>
        <taxon>Bacteria</taxon>
        <taxon>Pseudomonadati</taxon>
        <taxon>Pseudomonadota</taxon>
        <taxon>Betaproteobacteria</taxon>
        <taxon>Burkholderiales</taxon>
        <taxon>Oxalobacteraceae</taxon>
        <taxon>Telluria group</taxon>
        <taxon>Massilia</taxon>
    </lineage>
</organism>
<keyword evidence="4" id="KW-1185">Reference proteome</keyword>
<evidence type="ECO:0000256" key="1">
    <source>
        <dbReference type="SAM" id="SignalP"/>
    </source>
</evidence>
<gene>
    <name evidence="3" type="ORF">MasN3_19630</name>
</gene>
<dbReference type="Gene3D" id="2.160.20.120">
    <property type="match status" value="1"/>
</dbReference>
<dbReference type="Pfam" id="PF10988">
    <property type="entry name" value="DUF2807"/>
    <property type="match status" value="1"/>
</dbReference>